<dbReference type="AlphaFoldDB" id="A0A225E155"/>
<dbReference type="RefSeq" id="WP_261341123.1">
    <property type="nucleotide sequence ID" value="NZ_NIDE01000001.1"/>
</dbReference>
<dbReference type="EMBL" id="NIDE01000001">
    <property type="protein sequence ID" value="OWK47322.1"/>
    <property type="molecule type" value="Genomic_DNA"/>
</dbReference>
<gene>
    <name evidence="1" type="ORF">FRUB_01021</name>
</gene>
<keyword evidence="2" id="KW-1185">Reference proteome</keyword>
<name>A0A225E155_9BACT</name>
<accession>A0A225E155</accession>
<evidence type="ECO:0000313" key="2">
    <source>
        <dbReference type="Proteomes" id="UP000214646"/>
    </source>
</evidence>
<proteinExistence type="predicted"/>
<evidence type="ECO:0000313" key="1">
    <source>
        <dbReference type="EMBL" id="OWK47322.1"/>
    </source>
</evidence>
<sequence length="41" mass="4246">MSLFLFGVLVVGCSVAGGVYLMKSNPSDGSGLTGLWKRLKG</sequence>
<dbReference type="Proteomes" id="UP000214646">
    <property type="component" value="Unassembled WGS sequence"/>
</dbReference>
<protein>
    <submittedName>
        <fullName evidence="1">Uncharacterized protein</fullName>
    </submittedName>
</protein>
<organism evidence="1 2">
    <name type="scientific">Fimbriiglobus ruber</name>
    <dbReference type="NCBI Taxonomy" id="1908690"/>
    <lineage>
        <taxon>Bacteria</taxon>
        <taxon>Pseudomonadati</taxon>
        <taxon>Planctomycetota</taxon>
        <taxon>Planctomycetia</taxon>
        <taxon>Gemmatales</taxon>
        <taxon>Gemmataceae</taxon>
        <taxon>Fimbriiglobus</taxon>
    </lineage>
</organism>
<comment type="caution">
    <text evidence="1">The sequence shown here is derived from an EMBL/GenBank/DDBJ whole genome shotgun (WGS) entry which is preliminary data.</text>
</comment>
<reference evidence="2" key="1">
    <citation type="submission" date="2017-06" db="EMBL/GenBank/DDBJ databases">
        <title>Genome analysis of Fimbriiglobus ruber SP5, the first member of the order Planctomycetales with confirmed chitinolytic capability.</title>
        <authorList>
            <person name="Ravin N.V."/>
            <person name="Rakitin A.L."/>
            <person name="Ivanova A.A."/>
            <person name="Beletsky A.V."/>
            <person name="Kulichevskaya I.S."/>
            <person name="Mardanov A.V."/>
            <person name="Dedysh S.N."/>
        </authorList>
    </citation>
    <scope>NUCLEOTIDE SEQUENCE [LARGE SCALE GENOMIC DNA]</scope>
    <source>
        <strain evidence="2">SP5</strain>
    </source>
</reference>